<dbReference type="Pfam" id="PF09537">
    <property type="entry name" value="DUF2383"/>
    <property type="match status" value="1"/>
</dbReference>
<dbReference type="RefSeq" id="WP_116976621.1">
    <property type="nucleotide sequence ID" value="NZ_QPMM01000007.1"/>
</dbReference>
<dbReference type="NCBIfam" id="TIGR02284">
    <property type="entry name" value="PA2169 family four-helix-bundle protein"/>
    <property type="match status" value="1"/>
</dbReference>
<dbReference type="InterPro" id="IPR009078">
    <property type="entry name" value="Ferritin-like_SF"/>
</dbReference>
<evidence type="ECO:0000313" key="2">
    <source>
        <dbReference type="EMBL" id="RFS21970.1"/>
    </source>
</evidence>
<dbReference type="Gene3D" id="1.20.1260.10">
    <property type="match status" value="1"/>
</dbReference>
<dbReference type="InterPro" id="IPR012347">
    <property type="entry name" value="Ferritin-like"/>
</dbReference>
<feature type="domain" description="DUF2383" evidence="1">
    <location>
        <begin position="11"/>
        <end position="119"/>
    </location>
</feature>
<sequence>METPTTTITNEVLNDLIAINNDRIAGYEKAIKEIKNADPVIKELFMTMINDSREYRNTLGVEVQAAGGTMETGTTAAGKLYRTWMDIKSAFSGTDVKSILSSCVTGEEAAQRAYKSALEHKEIPANIRLILVEEKAALKASLDRIKAYYNDVKDYGEPV</sequence>
<dbReference type="SUPFAM" id="SSF47240">
    <property type="entry name" value="Ferritin-like"/>
    <property type="match status" value="1"/>
</dbReference>
<dbReference type="InterPro" id="IPR019052">
    <property type="entry name" value="DUF2383"/>
</dbReference>
<dbReference type="EMBL" id="QPMM01000007">
    <property type="protein sequence ID" value="RFS21970.1"/>
    <property type="molecule type" value="Genomic_DNA"/>
</dbReference>
<evidence type="ECO:0000313" key="3">
    <source>
        <dbReference type="Proteomes" id="UP000260644"/>
    </source>
</evidence>
<organism evidence="2 3">
    <name type="scientific">Chitinophaga silvatica</name>
    <dbReference type="NCBI Taxonomy" id="2282649"/>
    <lineage>
        <taxon>Bacteria</taxon>
        <taxon>Pseudomonadati</taxon>
        <taxon>Bacteroidota</taxon>
        <taxon>Chitinophagia</taxon>
        <taxon>Chitinophagales</taxon>
        <taxon>Chitinophagaceae</taxon>
        <taxon>Chitinophaga</taxon>
    </lineage>
</organism>
<accession>A0A3E1Y9A5</accession>
<keyword evidence="3" id="KW-1185">Reference proteome</keyword>
<comment type="caution">
    <text evidence="2">The sequence shown here is derived from an EMBL/GenBank/DDBJ whole genome shotgun (WGS) entry which is preliminary data.</text>
</comment>
<proteinExistence type="predicted"/>
<dbReference type="AlphaFoldDB" id="A0A3E1Y9A5"/>
<dbReference type="Proteomes" id="UP000260644">
    <property type="component" value="Unassembled WGS sequence"/>
</dbReference>
<gene>
    <name evidence="2" type="ORF">DVR12_15095</name>
</gene>
<protein>
    <submittedName>
        <fullName evidence="2">PA2169 family four-helix-bundle protein</fullName>
    </submittedName>
</protein>
<dbReference type="OrthoDB" id="282393at2"/>
<evidence type="ECO:0000259" key="1">
    <source>
        <dbReference type="Pfam" id="PF09537"/>
    </source>
</evidence>
<reference evidence="2 3" key="1">
    <citation type="submission" date="2018-07" db="EMBL/GenBank/DDBJ databases">
        <title>Chitinophaga K2CV101002-2 sp. nov., isolated from a monsoon evergreen broad-leaved forest soil.</title>
        <authorList>
            <person name="Lv Y."/>
        </authorList>
    </citation>
    <scope>NUCLEOTIDE SEQUENCE [LARGE SCALE GENOMIC DNA]</scope>
    <source>
        <strain evidence="2 3">GDMCC 1.1288</strain>
    </source>
</reference>
<dbReference type="InterPro" id="IPR011971">
    <property type="entry name" value="CHP02284"/>
</dbReference>
<name>A0A3E1Y9A5_9BACT</name>